<protein>
    <submittedName>
        <fullName evidence="1">Uncharacterized protein</fullName>
    </submittedName>
</protein>
<proteinExistence type="predicted"/>
<reference evidence="1" key="2">
    <citation type="journal article" date="2015" name="Fish Shellfish Immunol.">
        <title>Early steps in the European eel (Anguilla anguilla)-Vibrio vulnificus interaction in the gills: Role of the RtxA13 toxin.</title>
        <authorList>
            <person name="Callol A."/>
            <person name="Pajuelo D."/>
            <person name="Ebbesson L."/>
            <person name="Teles M."/>
            <person name="MacKenzie S."/>
            <person name="Amaro C."/>
        </authorList>
    </citation>
    <scope>NUCLEOTIDE SEQUENCE</scope>
</reference>
<sequence length="93" mass="10356">MRLSGPDNEPGDNVISPPFFPYTSSPAARIDDAKTFNKKTTSLLVSIAVLSILYTDVLIDKIIQVASRSNFLSSQFLLKNETETTFCRRLLLC</sequence>
<accession>A0A0E9XQT1</accession>
<name>A0A0E9XQT1_ANGAN</name>
<organism evidence="1">
    <name type="scientific">Anguilla anguilla</name>
    <name type="common">European freshwater eel</name>
    <name type="synonym">Muraena anguilla</name>
    <dbReference type="NCBI Taxonomy" id="7936"/>
    <lineage>
        <taxon>Eukaryota</taxon>
        <taxon>Metazoa</taxon>
        <taxon>Chordata</taxon>
        <taxon>Craniata</taxon>
        <taxon>Vertebrata</taxon>
        <taxon>Euteleostomi</taxon>
        <taxon>Actinopterygii</taxon>
        <taxon>Neopterygii</taxon>
        <taxon>Teleostei</taxon>
        <taxon>Anguilliformes</taxon>
        <taxon>Anguillidae</taxon>
        <taxon>Anguilla</taxon>
    </lineage>
</organism>
<evidence type="ECO:0000313" key="1">
    <source>
        <dbReference type="EMBL" id="JAI05108.1"/>
    </source>
</evidence>
<dbReference type="EMBL" id="GBXM01003470">
    <property type="protein sequence ID" value="JAI05108.1"/>
    <property type="molecule type" value="Transcribed_RNA"/>
</dbReference>
<reference evidence="1" key="1">
    <citation type="submission" date="2014-11" db="EMBL/GenBank/DDBJ databases">
        <authorList>
            <person name="Amaro Gonzalez C."/>
        </authorList>
    </citation>
    <scope>NUCLEOTIDE SEQUENCE</scope>
</reference>
<dbReference type="AlphaFoldDB" id="A0A0E9XQT1"/>